<name>A0A397G4T6_9GLOM</name>
<proteinExistence type="predicted"/>
<evidence type="ECO:0000313" key="2">
    <source>
        <dbReference type="Proteomes" id="UP000266861"/>
    </source>
</evidence>
<comment type="caution">
    <text evidence="1">The sequence shown here is derived from an EMBL/GenBank/DDBJ whole genome shotgun (WGS) entry which is preliminary data.</text>
</comment>
<evidence type="ECO:0000313" key="1">
    <source>
        <dbReference type="EMBL" id="RHZ46051.1"/>
    </source>
</evidence>
<protein>
    <submittedName>
        <fullName evidence="1">Uncharacterized protein</fullName>
    </submittedName>
</protein>
<dbReference type="Proteomes" id="UP000266861">
    <property type="component" value="Unassembled WGS sequence"/>
</dbReference>
<accession>A0A397G4T6</accession>
<organism evidence="1 2">
    <name type="scientific">Diversispora epigaea</name>
    <dbReference type="NCBI Taxonomy" id="1348612"/>
    <lineage>
        <taxon>Eukaryota</taxon>
        <taxon>Fungi</taxon>
        <taxon>Fungi incertae sedis</taxon>
        <taxon>Mucoromycota</taxon>
        <taxon>Glomeromycotina</taxon>
        <taxon>Glomeromycetes</taxon>
        <taxon>Diversisporales</taxon>
        <taxon>Diversisporaceae</taxon>
        <taxon>Diversispora</taxon>
    </lineage>
</organism>
<dbReference type="AlphaFoldDB" id="A0A397G4T6"/>
<dbReference type="OrthoDB" id="2377383at2759"/>
<keyword evidence="2" id="KW-1185">Reference proteome</keyword>
<dbReference type="EMBL" id="PQFF01000528">
    <property type="protein sequence ID" value="RHZ46051.1"/>
    <property type="molecule type" value="Genomic_DNA"/>
</dbReference>
<reference evidence="1 2" key="1">
    <citation type="submission" date="2018-08" db="EMBL/GenBank/DDBJ databases">
        <title>Genome and evolution of the arbuscular mycorrhizal fungus Diversispora epigaea (formerly Glomus versiforme) and its bacterial endosymbionts.</title>
        <authorList>
            <person name="Sun X."/>
            <person name="Fei Z."/>
            <person name="Harrison M."/>
        </authorList>
    </citation>
    <scope>NUCLEOTIDE SEQUENCE [LARGE SCALE GENOMIC DNA]</scope>
    <source>
        <strain evidence="1 2">IT104</strain>
    </source>
</reference>
<sequence>MSVLLYNPVQCRELGSHPSEVHVKIQMWSKILSDSFVLNQVRFEPIWELNHLIPGNDNVKNVLDLIVYFRQIVCRDGRSCKNILVKVLVFFDLLPLSNKT</sequence>
<gene>
    <name evidence="1" type="ORF">Glove_637g15</name>
</gene>